<organism evidence="1 2">
    <name type="scientific">Chaenocephalus aceratus</name>
    <name type="common">Blackfin icefish</name>
    <name type="synonym">Chaenichthys aceratus</name>
    <dbReference type="NCBI Taxonomy" id="36190"/>
    <lineage>
        <taxon>Eukaryota</taxon>
        <taxon>Metazoa</taxon>
        <taxon>Chordata</taxon>
        <taxon>Craniata</taxon>
        <taxon>Vertebrata</taxon>
        <taxon>Euteleostomi</taxon>
        <taxon>Actinopterygii</taxon>
        <taxon>Neopterygii</taxon>
        <taxon>Teleostei</taxon>
        <taxon>Neoteleostei</taxon>
        <taxon>Acanthomorphata</taxon>
        <taxon>Eupercaria</taxon>
        <taxon>Perciformes</taxon>
        <taxon>Notothenioidei</taxon>
        <taxon>Channichthyidae</taxon>
        <taxon>Chaenocephalus</taxon>
    </lineage>
</organism>
<comment type="caution">
    <text evidence="1">The sequence shown here is derived from an EMBL/GenBank/DDBJ whole genome shotgun (WGS) entry which is preliminary data.</text>
</comment>
<dbReference type="Proteomes" id="UP001057452">
    <property type="component" value="Chromosome 16"/>
</dbReference>
<name>A0ACB9WEQ2_CHAAC</name>
<evidence type="ECO:0000313" key="2">
    <source>
        <dbReference type="Proteomes" id="UP001057452"/>
    </source>
</evidence>
<protein>
    <submittedName>
        <fullName evidence="1">Uncharacterized protein</fullName>
    </submittedName>
</protein>
<dbReference type="EMBL" id="CM043800">
    <property type="protein sequence ID" value="KAI4811562.1"/>
    <property type="molecule type" value="Genomic_DNA"/>
</dbReference>
<gene>
    <name evidence="1" type="ORF">KUCAC02_014443</name>
</gene>
<keyword evidence="2" id="KW-1185">Reference proteome</keyword>
<accession>A0ACB9WEQ2</accession>
<reference evidence="1" key="1">
    <citation type="submission" date="2022-05" db="EMBL/GenBank/DDBJ databases">
        <title>Chromosome-level genome of Chaenocephalus aceratus.</title>
        <authorList>
            <person name="Park H."/>
        </authorList>
    </citation>
    <scope>NUCLEOTIDE SEQUENCE</scope>
    <source>
        <strain evidence="1">KU_202001</strain>
    </source>
</reference>
<evidence type="ECO:0000313" key="1">
    <source>
        <dbReference type="EMBL" id="KAI4811562.1"/>
    </source>
</evidence>
<proteinExistence type="predicted"/>
<sequence length="113" mass="12826">MLGTQITKRLWAAPSRRSGPDLPNGLGPLSKRTSARNWIGSAKRICGRYGPALVQLRFNMVLCVQIRYGPAFQMRYGSAYQTRYGCLPDYCQLQFLPYLRHLNTLNLANIGYI</sequence>